<dbReference type="SUPFAM" id="SSF50037">
    <property type="entry name" value="C-terminal domain of transcriptional repressors"/>
    <property type="match status" value="1"/>
</dbReference>
<keyword evidence="5" id="KW-1185">Reference proteome</keyword>
<evidence type="ECO:0000313" key="5">
    <source>
        <dbReference type="Proteomes" id="UP000069771"/>
    </source>
</evidence>
<dbReference type="EMBL" id="MPJZ01000061">
    <property type="protein sequence ID" value="OLU44654.1"/>
    <property type="molecule type" value="Genomic_DNA"/>
</dbReference>
<evidence type="ECO:0000313" key="4">
    <source>
        <dbReference type="EMBL" id="OLU44654.1"/>
    </source>
</evidence>
<reference evidence="3 5" key="1">
    <citation type="journal article" date="2016" name="Gut Pathog.">
        <title>Whole genome sequencing of "Faecalibaculum rodentium" ALO17, isolated from C57BL/6J laboratory mouse feces.</title>
        <authorList>
            <person name="Lim S."/>
            <person name="Chang D.H."/>
            <person name="Ahn S."/>
            <person name="Kim B.C."/>
        </authorList>
    </citation>
    <scope>NUCLEOTIDE SEQUENCE [LARGE SCALE GENOMIC DNA]</scope>
    <source>
        <strain evidence="3 5">Alo17</strain>
    </source>
</reference>
<dbReference type="Proteomes" id="UP000069771">
    <property type="component" value="Chromosome"/>
</dbReference>
<dbReference type="GO" id="GO:0046914">
    <property type="term" value="F:transition metal ion binding"/>
    <property type="evidence" value="ECO:0007669"/>
    <property type="project" value="InterPro"/>
</dbReference>
<keyword evidence="1" id="KW-0408">Iron</keyword>
<feature type="domain" description="Ferrous iron transporter FeoA-like" evidence="2">
    <location>
        <begin position="1"/>
        <end position="72"/>
    </location>
</feature>
<evidence type="ECO:0000256" key="1">
    <source>
        <dbReference type="ARBA" id="ARBA00023004"/>
    </source>
</evidence>
<dbReference type="STRING" id="1702221.AALO17_08910"/>
<dbReference type="Pfam" id="PF04023">
    <property type="entry name" value="FeoA"/>
    <property type="match status" value="1"/>
</dbReference>
<evidence type="ECO:0000313" key="6">
    <source>
        <dbReference type="Proteomes" id="UP000186758"/>
    </source>
</evidence>
<dbReference type="Proteomes" id="UP000186758">
    <property type="component" value="Unassembled WGS sequence"/>
</dbReference>
<dbReference type="KEGG" id="fro:AALO17_08910"/>
<evidence type="ECO:0000259" key="2">
    <source>
        <dbReference type="SMART" id="SM00899"/>
    </source>
</evidence>
<dbReference type="InterPro" id="IPR007167">
    <property type="entry name" value="Fe-transptr_FeoA-like"/>
</dbReference>
<dbReference type="InterPro" id="IPR053184">
    <property type="entry name" value="FeoA-like"/>
</dbReference>
<dbReference type="AlphaFoldDB" id="A0A140DTP8"/>
<dbReference type="EMBL" id="CP011391">
    <property type="protein sequence ID" value="AMK54025.1"/>
    <property type="molecule type" value="Genomic_DNA"/>
</dbReference>
<proteinExistence type="predicted"/>
<dbReference type="InterPro" id="IPR038157">
    <property type="entry name" value="FeoA_core_dom"/>
</dbReference>
<dbReference type="Gene3D" id="2.30.30.90">
    <property type="match status" value="1"/>
</dbReference>
<evidence type="ECO:0000313" key="3">
    <source>
        <dbReference type="EMBL" id="AMK54025.1"/>
    </source>
</evidence>
<dbReference type="SMART" id="SM00899">
    <property type="entry name" value="FeoA"/>
    <property type="match status" value="1"/>
</dbReference>
<dbReference type="PANTHER" id="PTHR43151">
    <property type="entry name" value="FEOA FAMILY PROTEIN"/>
    <property type="match status" value="1"/>
</dbReference>
<accession>A0A140DTP8</accession>
<sequence>MTLTNIEPGESARVLAIDLDSARQHRLRALGMIPGTQVTVLQKKRSGTLVINLRGTRFALGSAMADQIGVEYV</sequence>
<dbReference type="InterPro" id="IPR008988">
    <property type="entry name" value="Transcriptional_repressor_C"/>
</dbReference>
<dbReference type="PANTHER" id="PTHR43151:SF1">
    <property type="entry name" value="SSR2333 PROTEIN"/>
    <property type="match status" value="1"/>
</dbReference>
<organism evidence="3 5">
    <name type="scientific">Faecalibaculum rodentium</name>
    <dbReference type="NCBI Taxonomy" id="1702221"/>
    <lineage>
        <taxon>Bacteria</taxon>
        <taxon>Bacillati</taxon>
        <taxon>Bacillota</taxon>
        <taxon>Erysipelotrichia</taxon>
        <taxon>Erysipelotrichales</taxon>
        <taxon>Erysipelotrichaceae</taxon>
        <taxon>Faecalibaculum</taxon>
    </lineage>
</organism>
<name>A0A140DTP8_9FIRM</name>
<gene>
    <name evidence="3" type="ORF">AALO17_08910</name>
    <name evidence="4" type="ORF">BO223_07625</name>
</gene>
<reference evidence="4 6" key="2">
    <citation type="submission" date="2016-11" db="EMBL/GenBank/DDBJ databases">
        <title>Description of two novel members of the family Erysipelotrichaceae: Ileibacterium lipovorans gen. nov., sp. nov. and Dubosiella newyorkensis, gen. nov., sp. nov.</title>
        <authorList>
            <person name="Cox L.M."/>
            <person name="Sohn J."/>
            <person name="Tyrrell K.L."/>
            <person name="Citron D.M."/>
            <person name="Lawson P.A."/>
            <person name="Patel N.B."/>
            <person name="Iizumi T."/>
            <person name="Perez-Perez G.I."/>
            <person name="Goldstein E.J."/>
            <person name="Blaser M.J."/>
        </authorList>
    </citation>
    <scope>NUCLEOTIDE SEQUENCE [LARGE SCALE GENOMIC DNA]</scope>
    <source>
        <strain evidence="4 6">NYU-BL-K8</strain>
    </source>
</reference>
<protein>
    <recommendedName>
        <fullName evidence="2">Ferrous iron transporter FeoA-like domain-containing protein</fullName>
    </recommendedName>
</protein>